<evidence type="ECO:0000259" key="2">
    <source>
        <dbReference type="Pfam" id="PF17863"/>
    </source>
</evidence>
<sequence length="327" mass="36966">MDLIQTEVERLTSDQEKAQEAVAQVCRVILGKEKEISEVMTAILANGHILLEDIPGVGKTTLAVAFSRVLGLEYRRIQFTPDVMPSDLTGFSVYRREEERFVYQPGCVFCNLLLADEINRTSPRTQSALLEVMEERRVTAEGVTREVPRPFLVIATENPAGSMGTQLLPEAQVDRFMITMTLGYPDWESELALAKGVGEEERTLLALPVLDRETLLSMQSAVHSVYISDAVYEYILKLVISTRSHPYVERGASPRATIAMVRMVKASAWLEGRDYATPADVERQFPYVIMHRIVVNRPAMMENMKKEQIIQDIMKNTDRPPMGERSR</sequence>
<proteinExistence type="predicted"/>
<dbReference type="InterPro" id="IPR050764">
    <property type="entry name" value="CbbQ/NirQ/NorQ/GpvN"/>
</dbReference>
<dbReference type="PANTHER" id="PTHR42759">
    <property type="entry name" value="MOXR FAMILY PROTEIN"/>
    <property type="match status" value="1"/>
</dbReference>
<dbReference type="InterPro" id="IPR011703">
    <property type="entry name" value="ATPase_AAA-3"/>
</dbReference>
<dbReference type="Gene3D" id="1.10.8.80">
    <property type="entry name" value="Magnesium chelatase subunit I, C-Terminal domain"/>
    <property type="match status" value="1"/>
</dbReference>
<evidence type="ECO:0000313" key="4">
    <source>
        <dbReference type="Proteomes" id="UP000886858"/>
    </source>
</evidence>
<gene>
    <name evidence="3" type="ORF">H9717_00255</name>
</gene>
<dbReference type="AlphaFoldDB" id="A0A9D2I4G8"/>
<dbReference type="EMBL" id="DWYY01000003">
    <property type="protein sequence ID" value="HJA91553.1"/>
    <property type="molecule type" value="Genomic_DNA"/>
</dbReference>
<feature type="domain" description="ChlI/MoxR AAA lid" evidence="2">
    <location>
        <begin position="241"/>
        <end position="313"/>
    </location>
</feature>
<feature type="domain" description="ATPase AAA-3" evidence="1">
    <location>
        <begin position="48"/>
        <end position="178"/>
    </location>
</feature>
<dbReference type="InterPro" id="IPR041628">
    <property type="entry name" value="ChlI/MoxR_AAA_lid"/>
</dbReference>
<dbReference type="GO" id="GO:0005524">
    <property type="term" value="F:ATP binding"/>
    <property type="evidence" value="ECO:0007669"/>
    <property type="project" value="InterPro"/>
</dbReference>
<organism evidence="3 4">
    <name type="scientific">Candidatus Eisenbergiella merdipullorum</name>
    <dbReference type="NCBI Taxonomy" id="2838553"/>
    <lineage>
        <taxon>Bacteria</taxon>
        <taxon>Bacillati</taxon>
        <taxon>Bacillota</taxon>
        <taxon>Clostridia</taxon>
        <taxon>Lachnospirales</taxon>
        <taxon>Lachnospiraceae</taxon>
        <taxon>Eisenbergiella</taxon>
    </lineage>
</organism>
<evidence type="ECO:0000313" key="3">
    <source>
        <dbReference type="EMBL" id="HJA91553.1"/>
    </source>
</evidence>
<name>A0A9D2I4G8_9FIRM</name>
<dbReference type="PANTHER" id="PTHR42759:SF5">
    <property type="entry name" value="METHANOL DEHYDROGENASE REGULATOR"/>
    <property type="match status" value="1"/>
</dbReference>
<dbReference type="SUPFAM" id="SSF52540">
    <property type="entry name" value="P-loop containing nucleoside triphosphate hydrolases"/>
    <property type="match status" value="1"/>
</dbReference>
<dbReference type="Proteomes" id="UP000886858">
    <property type="component" value="Unassembled WGS sequence"/>
</dbReference>
<dbReference type="Pfam" id="PF07726">
    <property type="entry name" value="AAA_3"/>
    <property type="match status" value="1"/>
</dbReference>
<accession>A0A9D2I4G8</accession>
<dbReference type="GO" id="GO:0016887">
    <property type="term" value="F:ATP hydrolysis activity"/>
    <property type="evidence" value="ECO:0007669"/>
    <property type="project" value="InterPro"/>
</dbReference>
<dbReference type="PIRSF" id="PIRSF002849">
    <property type="entry name" value="AAA_ATPase_chaperone_MoxR_prd"/>
    <property type="match status" value="1"/>
</dbReference>
<dbReference type="CDD" id="cd00009">
    <property type="entry name" value="AAA"/>
    <property type="match status" value="1"/>
</dbReference>
<dbReference type="Pfam" id="PF17863">
    <property type="entry name" value="AAA_lid_2"/>
    <property type="match status" value="1"/>
</dbReference>
<comment type="caution">
    <text evidence="3">The sequence shown here is derived from an EMBL/GenBank/DDBJ whole genome shotgun (WGS) entry which is preliminary data.</text>
</comment>
<reference evidence="3" key="1">
    <citation type="journal article" date="2021" name="PeerJ">
        <title>Extensive microbial diversity within the chicken gut microbiome revealed by metagenomics and culture.</title>
        <authorList>
            <person name="Gilroy R."/>
            <person name="Ravi A."/>
            <person name="Getino M."/>
            <person name="Pursley I."/>
            <person name="Horton D.L."/>
            <person name="Alikhan N.F."/>
            <person name="Baker D."/>
            <person name="Gharbi K."/>
            <person name="Hall N."/>
            <person name="Watson M."/>
            <person name="Adriaenssens E.M."/>
            <person name="Foster-Nyarko E."/>
            <person name="Jarju S."/>
            <person name="Secka A."/>
            <person name="Antonio M."/>
            <person name="Oren A."/>
            <person name="Chaudhuri R.R."/>
            <person name="La Ragione R."/>
            <person name="Hildebrand F."/>
            <person name="Pallen M.J."/>
        </authorList>
    </citation>
    <scope>NUCLEOTIDE SEQUENCE</scope>
    <source>
        <strain evidence="3">CHK179-7159</strain>
    </source>
</reference>
<evidence type="ECO:0000259" key="1">
    <source>
        <dbReference type="Pfam" id="PF07726"/>
    </source>
</evidence>
<dbReference type="InterPro" id="IPR027417">
    <property type="entry name" value="P-loop_NTPase"/>
</dbReference>
<reference evidence="3" key="2">
    <citation type="submission" date="2021-04" db="EMBL/GenBank/DDBJ databases">
        <authorList>
            <person name="Gilroy R."/>
        </authorList>
    </citation>
    <scope>NUCLEOTIDE SEQUENCE</scope>
    <source>
        <strain evidence="3">CHK179-7159</strain>
    </source>
</reference>
<protein>
    <submittedName>
        <fullName evidence="3">MoxR family ATPase</fullName>
    </submittedName>
</protein>
<dbReference type="Gene3D" id="3.40.50.300">
    <property type="entry name" value="P-loop containing nucleotide triphosphate hydrolases"/>
    <property type="match status" value="1"/>
</dbReference>